<keyword evidence="3" id="KW-1185">Reference proteome</keyword>
<evidence type="ECO:0000313" key="2">
    <source>
        <dbReference type="EMBL" id="MDN4075496.1"/>
    </source>
</evidence>
<name>A0ABT8EC45_9BACL</name>
<protein>
    <submittedName>
        <fullName evidence="2">Uncharacterized protein</fullName>
    </submittedName>
</protein>
<sequence>MKKFRNRLMVWMITLLILQLIVINIAGLLPFIAEQKNQLSTEAFLNYIWQNIQHPILHSTQMIQEKNPVFMLGSTSAIILSFYMAFISNRRKTQYELADKYGVHGSSRFARPSEIFTHGETLGVAPQQLMKDLEASMEDHKKE</sequence>
<keyword evidence="1" id="KW-0472">Membrane</keyword>
<evidence type="ECO:0000313" key="3">
    <source>
        <dbReference type="Proteomes" id="UP001168694"/>
    </source>
</evidence>
<evidence type="ECO:0000256" key="1">
    <source>
        <dbReference type="SAM" id="Phobius"/>
    </source>
</evidence>
<organism evidence="2 3">
    <name type="scientific">Fictibacillus terranigra</name>
    <dbReference type="NCBI Taxonomy" id="3058424"/>
    <lineage>
        <taxon>Bacteria</taxon>
        <taxon>Bacillati</taxon>
        <taxon>Bacillota</taxon>
        <taxon>Bacilli</taxon>
        <taxon>Bacillales</taxon>
        <taxon>Fictibacillaceae</taxon>
        <taxon>Fictibacillus</taxon>
    </lineage>
</organism>
<dbReference type="EMBL" id="JAUHLN010000005">
    <property type="protein sequence ID" value="MDN4075496.1"/>
    <property type="molecule type" value="Genomic_DNA"/>
</dbReference>
<reference evidence="2" key="1">
    <citation type="submission" date="2023-06" db="EMBL/GenBank/DDBJ databases">
        <title>Draft Genome Sequences of Representative Paenibacillus Polymyxa, Bacillus cereus, Fictibacillus sp., and Brevibacillus agri Strains Isolated from Amazonian Dark Earth.</title>
        <authorList>
            <person name="Pellegrinetti T.A."/>
            <person name="Cunha I.C.M."/>
            <person name="Chaves M.G."/>
            <person name="Freitas A.S."/>
            <person name="Silva A.V.R."/>
            <person name="Tsai S.M."/>
            <person name="Mendes L.W."/>
        </authorList>
    </citation>
    <scope>NUCLEOTIDE SEQUENCE</scope>
    <source>
        <strain evidence="2">CENA-BCM004</strain>
    </source>
</reference>
<accession>A0ABT8EC45</accession>
<feature type="transmembrane region" description="Helical" evidence="1">
    <location>
        <begin position="12"/>
        <end position="33"/>
    </location>
</feature>
<proteinExistence type="predicted"/>
<dbReference type="RefSeq" id="WP_290401600.1">
    <property type="nucleotide sequence ID" value="NZ_JAUHLN010000005.1"/>
</dbReference>
<gene>
    <name evidence="2" type="ORF">QYF49_21285</name>
</gene>
<keyword evidence="1" id="KW-1133">Transmembrane helix</keyword>
<keyword evidence="1" id="KW-0812">Transmembrane</keyword>
<dbReference type="Proteomes" id="UP001168694">
    <property type="component" value="Unassembled WGS sequence"/>
</dbReference>
<comment type="caution">
    <text evidence="2">The sequence shown here is derived from an EMBL/GenBank/DDBJ whole genome shotgun (WGS) entry which is preliminary data.</text>
</comment>
<feature type="transmembrane region" description="Helical" evidence="1">
    <location>
        <begin position="69"/>
        <end position="87"/>
    </location>
</feature>